<accession>A0AAV3YYT3</accession>
<evidence type="ECO:0000313" key="2">
    <source>
        <dbReference type="Proteomes" id="UP000735302"/>
    </source>
</evidence>
<gene>
    <name evidence="1" type="ORF">PoB_001418300</name>
</gene>
<protein>
    <submittedName>
        <fullName evidence="1">Ets-related transcription factor elf-3</fullName>
    </submittedName>
</protein>
<reference evidence="1 2" key="1">
    <citation type="journal article" date="2021" name="Elife">
        <title>Chloroplast acquisition without the gene transfer in kleptoplastic sea slugs, Plakobranchus ocellatus.</title>
        <authorList>
            <person name="Maeda T."/>
            <person name="Takahashi S."/>
            <person name="Yoshida T."/>
            <person name="Shimamura S."/>
            <person name="Takaki Y."/>
            <person name="Nagai Y."/>
            <person name="Toyoda A."/>
            <person name="Suzuki Y."/>
            <person name="Arimoto A."/>
            <person name="Ishii H."/>
            <person name="Satoh N."/>
            <person name="Nishiyama T."/>
            <person name="Hasebe M."/>
            <person name="Maruyama T."/>
            <person name="Minagawa J."/>
            <person name="Obokata J."/>
            <person name="Shigenobu S."/>
        </authorList>
    </citation>
    <scope>NUCLEOTIDE SEQUENCE [LARGE SCALE GENOMIC DNA]</scope>
</reference>
<evidence type="ECO:0000313" key="1">
    <source>
        <dbReference type="EMBL" id="GFN87677.1"/>
    </source>
</evidence>
<sequence length="130" mass="14512">MLPKAPKGKVANIEAINFNSKKQTNPKDEEATSLIARPQQMPLLLSRLETRARGFKVLWFHYSLKHREEDEGREIEKKIWFLSTASPQQGGHRLSGLLLGQGGGSKARIRNRLVPRAQGALTSHCATDAQ</sequence>
<name>A0AAV3YYT3_9GAST</name>
<organism evidence="1 2">
    <name type="scientific">Plakobranchus ocellatus</name>
    <dbReference type="NCBI Taxonomy" id="259542"/>
    <lineage>
        <taxon>Eukaryota</taxon>
        <taxon>Metazoa</taxon>
        <taxon>Spiralia</taxon>
        <taxon>Lophotrochozoa</taxon>
        <taxon>Mollusca</taxon>
        <taxon>Gastropoda</taxon>
        <taxon>Heterobranchia</taxon>
        <taxon>Euthyneura</taxon>
        <taxon>Panpulmonata</taxon>
        <taxon>Sacoglossa</taxon>
        <taxon>Placobranchoidea</taxon>
        <taxon>Plakobranchidae</taxon>
        <taxon>Plakobranchus</taxon>
    </lineage>
</organism>
<dbReference type="EMBL" id="BLXT01001780">
    <property type="protein sequence ID" value="GFN87677.1"/>
    <property type="molecule type" value="Genomic_DNA"/>
</dbReference>
<comment type="caution">
    <text evidence="1">The sequence shown here is derived from an EMBL/GenBank/DDBJ whole genome shotgun (WGS) entry which is preliminary data.</text>
</comment>
<proteinExistence type="predicted"/>
<dbReference type="AlphaFoldDB" id="A0AAV3YYT3"/>
<dbReference type="Proteomes" id="UP000735302">
    <property type="component" value="Unassembled WGS sequence"/>
</dbReference>
<keyword evidence="2" id="KW-1185">Reference proteome</keyword>